<dbReference type="Proteomes" id="UP000830671">
    <property type="component" value="Chromosome 8"/>
</dbReference>
<sequence length="57" mass="6574">MDNDPTDVTTPRYCIGRREEDDSEMKLAESQRWRPIPTEEEGTLYWSGALPQSCVRG</sequence>
<dbReference type="EMBL" id="CP019480">
    <property type="protein sequence ID" value="UQC89600.1"/>
    <property type="molecule type" value="Genomic_DNA"/>
</dbReference>
<gene>
    <name evidence="1" type="ORF">CLUP02_15131</name>
</gene>
<reference evidence="1" key="1">
    <citation type="journal article" date="2021" name="Mol. Plant Microbe Interact.">
        <title>Complete Genome Sequence of the Plant-Pathogenic Fungus Colletotrichum lupini.</title>
        <authorList>
            <person name="Baroncelli R."/>
            <person name="Pensec F."/>
            <person name="Da Lio D."/>
            <person name="Boufleur T."/>
            <person name="Vicente I."/>
            <person name="Sarrocco S."/>
            <person name="Picot A."/>
            <person name="Baraldi E."/>
            <person name="Sukno S."/>
            <person name="Thon M."/>
            <person name="Le Floch G."/>
        </authorList>
    </citation>
    <scope>NUCLEOTIDE SEQUENCE</scope>
    <source>
        <strain evidence="1">IMI 504893</strain>
    </source>
</reference>
<proteinExistence type="predicted"/>
<accession>A0A9Q8WNY7</accession>
<dbReference type="RefSeq" id="XP_049151201.1">
    <property type="nucleotide sequence ID" value="XM_049294055.1"/>
</dbReference>
<protein>
    <submittedName>
        <fullName evidence="1">Uncharacterized protein</fullName>
    </submittedName>
</protein>
<name>A0A9Q8WNY7_9PEZI</name>
<dbReference type="GeneID" id="73349065"/>
<dbReference type="AlphaFoldDB" id="A0A9Q8WNY7"/>
<evidence type="ECO:0000313" key="1">
    <source>
        <dbReference type="EMBL" id="UQC89600.1"/>
    </source>
</evidence>
<evidence type="ECO:0000313" key="2">
    <source>
        <dbReference type="Proteomes" id="UP000830671"/>
    </source>
</evidence>
<organism evidence="1 2">
    <name type="scientific">Colletotrichum lupini</name>
    <dbReference type="NCBI Taxonomy" id="145971"/>
    <lineage>
        <taxon>Eukaryota</taxon>
        <taxon>Fungi</taxon>
        <taxon>Dikarya</taxon>
        <taxon>Ascomycota</taxon>
        <taxon>Pezizomycotina</taxon>
        <taxon>Sordariomycetes</taxon>
        <taxon>Hypocreomycetidae</taxon>
        <taxon>Glomerellales</taxon>
        <taxon>Glomerellaceae</taxon>
        <taxon>Colletotrichum</taxon>
        <taxon>Colletotrichum acutatum species complex</taxon>
    </lineage>
</organism>
<dbReference type="KEGG" id="clup:CLUP02_15131"/>
<keyword evidence="2" id="KW-1185">Reference proteome</keyword>